<dbReference type="Pfam" id="PF00515">
    <property type="entry name" value="TPR_1"/>
    <property type="match status" value="1"/>
</dbReference>
<organism evidence="5 6">
    <name type="scientific">Pseudoalteromonas piratica</name>
    <dbReference type="NCBI Taxonomy" id="1348114"/>
    <lineage>
        <taxon>Bacteria</taxon>
        <taxon>Pseudomonadati</taxon>
        <taxon>Pseudomonadota</taxon>
        <taxon>Gammaproteobacteria</taxon>
        <taxon>Alteromonadales</taxon>
        <taxon>Pseudoalteromonadaceae</taxon>
        <taxon>Pseudoalteromonas</taxon>
    </lineage>
</organism>
<dbReference type="Pfam" id="PF13519">
    <property type="entry name" value="VWA_2"/>
    <property type="match status" value="1"/>
</dbReference>
<evidence type="ECO:0000313" key="6">
    <source>
        <dbReference type="Proteomes" id="UP000030341"/>
    </source>
</evidence>
<proteinExistence type="predicted"/>
<dbReference type="PROSITE" id="PS50005">
    <property type="entry name" value="TPR"/>
    <property type="match status" value="1"/>
</dbReference>
<feature type="repeat" description="TPR" evidence="1">
    <location>
        <begin position="400"/>
        <end position="433"/>
    </location>
</feature>
<evidence type="ECO:0000256" key="3">
    <source>
        <dbReference type="SAM" id="Phobius"/>
    </source>
</evidence>
<dbReference type="PANTHER" id="PTHR22550:SF14">
    <property type="entry name" value="VWFA DOMAIN-CONTAINING PROTEIN"/>
    <property type="match status" value="1"/>
</dbReference>
<dbReference type="SUPFAM" id="SSF48452">
    <property type="entry name" value="TPR-like"/>
    <property type="match status" value="1"/>
</dbReference>
<dbReference type="Gene3D" id="3.40.50.410">
    <property type="entry name" value="von Willebrand factor, type A domain"/>
    <property type="match status" value="1"/>
</dbReference>
<dbReference type="SMART" id="SM00028">
    <property type="entry name" value="TPR"/>
    <property type="match status" value="1"/>
</dbReference>
<dbReference type="Proteomes" id="UP000030341">
    <property type="component" value="Chromosome 1"/>
</dbReference>
<dbReference type="PROSITE" id="PS50293">
    <property type="entry name" value="TPR_REGION"/>
    <property type="match status" value="1"/>
</dbReference>
<feature type="compositionally biased region" description="Low complexity" evidence="2">
    <location>
        <begin position="561"/>
        <end position="571"/>
    </location>
</feature>
<dbReference type="HOGENOM" id="CLU_024570_3_1_6"/>
<dbReference type="eggNOG" id="COG0457">
    <property type="taxonomic scope" value="Bacteria"/>
</dbReference>
<dbReference type="InterPro" id="IPR002035">
    <property type="entry name" value="VWF_A"/>
</dbReference>
<feature type="region of interest" description="Disordered" evidence="2">
    <location>
        <begin position="447"/>
        <end position="581"/>
    </location>
</feature>
<keyword evidence="3" id="KW-0472">Membrane</keyword>
<dbReference type="RefSeq" id="WP_038640440.1">
    <property type="nucleotide sequence ID" value="NZ_CP009888.1"/>
</dbReference>
<dbReference type="PANTHER" id="PTHR22550">
    <property type="entry name" value="SPORE GERMINATION PROTEIN"/>
    <property type="match status" value="1"/>
</dbReference>
<accession>A0A0A7EEE7</accession>
<evidence type="ECO:0000313" key="5">
    <source>
        <dbReference type="EMBL" id="AIY64974.1"/>
    </source>
</evidence>
<name>A0A0A7EEE7_9GAMM</name>
<keyword evidence="1" id="KW-0802">TPR repeat</keyword>
<keyword evidence="6" id="KW-1185">Reference proteome</keyword>
<keyword evidence="3" id="KW-0812">Transmembrane</keyword>
<dbReference type="InterPro" id="IPR011990">
    <property type="entry name" value="TPR-like_helical_dom_sf"/>
</dbReference>
<dbReference type="eggNOG" id="COG2304">
    <property type="taxonomic scope" value="Bacteria"/>
</dbReference>
<gene>
    <name evidence="5" type="ORF">OM33_07280</name>
</gene>
<dbReference type="PROSITE" id="PS50234">
    <property type="entry name" value="VWFA"/>
    <property type="match status" value="1"/>
</dbReference>
<feature type="domain" description="VWFA" evidence="4">
    <location>
        <begin position="89"/>
        <end position="290"/>
    </location>
</feature>
<feature type="transmembrane region" description="Helical" evidence="3">
    <location>
        <begin position="58"/>
        <end position="76"/>
    </location>
</feature>
<dbReference type="EMBL" id="CP009888">
    <property type="protein sequence ID" value="AIY64974.1"/>
    <property type="molecule type" value="Genomic_DNA"/>
</dbReference>
<dbReference type="Gene3D" id="1.25.40.10">
    <property type="entry name" value="Tetratricopeptide repeat domain"/>
    <property type="match status" value="1"/>
</dbReference>
<evidence type="ECO:0000256" key="2">
    <source>
        <dbReference type="SAM" id="MobiDB-lite"/>
    </source>
</evidence>
<feature type="compositionally biased region" description="Low complexity" evidence="2">
    <location>
        <begin position="511"/>
        <end position="521"/>
    </location>
</feature>
<feature type="compositionally biased region" description="Low complexity" evidence="2">
    <location>
        <begin position="448"/>
        <end position="503"/>
    </location>
</feature>
<dbReference type="OrthoDB" id="9807628at2"/>
<dbReference type="KEGG" id="pseo:OM33_07280"/>
<keyword evidence="3" id="KW-1133">Transmembrane helix</keyword>
<dbReference type="SMART" id="SM00327">
    <property type="entry name" value="VWA"/>
    <property type="match status" value="1"/>
</dbReference>
<protein>
    <recommendedName>
        <fullName evidence="4">VWFA domain-containing protein</fullName>
    </recommendedName>
</protein>
<feature type="compositionally biased region" description="Basic and acidic residues" evidence="2">
    <location>
        <begin position="524"/>
        <end position="555"/>
    </location>
</feature>
<dbReference type="SUPFAM" id="SSF53300">
    <property type="entry name" value="vWA-like"/>
    <property type="match status" value="1"/>
</dbReference>
<dbReference type="InterPro" id="IPR050768">
    <property type="entry name" value="UPF0353/GerABKA_families"/>
</dbReference>
<dbReference type="AlphaFoldDB" id="A0A0A7EEE7"/>
<dbReference type="InterPro" id="IPR036465">
    <property type="entry name" value="vWFA_dom_sf"/>
</dbReference>
<evidence type="ECO:0000256" key="1">
    <source>
        <dbReference type="PROSITE-ProRule" id="PRU00339"/>
    </source>
</evidence>
<dbReference type="STRING" id="1348114.OM33_07280"/>
<feature type="transmembrane region" description="Helical" evidence="3">
    <location>
        <begin position="6"/>
        <end position="26"/>
    </location>
</feature>
<evidence type="ECO:0000259" key="4">
    <source>
        <dbReference type="PROSITE" id="PS50234"/>
    </source>
</evidence>
<dbReference type="InterPro" id="IPR019734">
    <property type="entry name" value="TPR_rpt"/>
</dbReference>
<reference evidence="5 6" key="1">
    <citation type="submission" date="2014-11" db="EMBL/GenBank/DDBJ databases">
        <title>Complete Genome Sequence of Pseudoalteromonas sp. Strain OCN003 Isolated from Kaneohe Bay, Oahu, Hawaii.</title>
        <authorList>
            <person name="Beurmann S."/>
            <person name="Videau P."/>
            <person name="Ushijima B."/>
            <person name="Smith A.M."/>
            <person name="Aeby G.S."/>
            <person name="Callahan S.M."/>
            <person name="Belcaid M."/>
        </authorList>
    </citation>
    <scope>NUCLEOTIDE SEQUENCE [LARGE SCALE GENOMIC DNA]</scope>
    <source>
        <strain evidence="5 6">OCN003</strain>
    </source>
</reference>
<sequence length="624" mass="70202">MTIEFIRPEAFYLIPLVACVIVLQLLKKRKHLGSSPIAPHLAQFLLDGESKQTKINSLWLSLFLIVSVCALAGPSWQSQPLPIYKSKHARVIVMDMSRSMYSQDIKPNRLTQARFKALTLADILKESDLALVAYSNDAYTISPLTSDHQTLANLIPSLSPEIMPVPGSNAYAGISLAVDLLNQAKVSNGEIYWITDGIDDFDESRDIEKLVKQHKMKLHIYSVATEQGAPIQLPDEGFLKDNYGQIVIPKANLSLLQQLASNSGGKFSFYQVNDSDLALFKPSSSNADDVIKHEQTSEQPIDGGIYLVFLLIPLGFMMLKQQPKFLLGLCCVVLFKPELSYAFSLPNWLLNDEQRAHQAYQQQNYEAAAQSNTANLSGSALYQQGDFENALSKFQQDSSAQGLYNQGNALAKLNRFDEAIAAYEKALKQQPEFEEAQENKALLEDLKQQQQNQQQQNGDDQQQSDEQQQSDQNQQQGEQSGEQSQQQNQQEQNQSQQQGQQENNSEESKNSSDSTQQNNNQPEMKADSEEAKSDEPKQAPETKPEPNEKSDEAHEQPPQQPLSQQAANQAPELTPEEKEQVQIINQLLRKVPDDPAILLRNKMKLESQKRYRQRIQQQGVEKSW</sequence>